<dbReference type="OrthoDB" id="6060525at2759"/>
<evidence type="ECO:0000313" key="2">
    <source>
        <dbReference type="Proteomes" id="UP000765509"/>
    </source>
</evidence>
<organism evidence="1 2">
    <name type="scientific">Austropuccinia psidii MF-1</name>
    <dbReference type="NCBI Taxonomy" id="1389203"/>
    <lineage>
        <taxon>Eukaryota</taxon>
        <taxon>Fungi</taxon>
        <taxon>Dikarya</taxon>
        <taxon>Basidiomycota</taxon>
        <taxon>Pucciniomycotina</taxon>
        <taxon>Pucciniomycetes</taxon>
        <taxon>Pucciniales</taxon>
        <taxon>Sphaerophragmiaceae</taxon>
        <taxon>Austropuccinia</taxon>
    </lineage>
</organism>
<evidence type="ECO:0000313" key="1">
    <source>
        <dbReference type="EMBL" id="MBW0560486.1"/>
    </source>
</evidence>
<reference evidence="1" key="1">
    <citation type="submission" date="2021-03" db="EMBL/GenBank/DDBJ databases">
        <title>Draft genome sequence of rust myrtle Austropuccinia psidii MF-1, a brazilian biotype.</title>
        <authorList>
            <person name="Quecine M.C."/>
            <person name="Pachon D.M.R."/>
            <person name="Bonatelli M.L."/>
            <person name="Correr F.H."/>
            <person name="Franceschini L.M."/>
            <person name="Leite T.F."/>
            <person name="Margarido G.R.A."/>
            <person name="Almeida C.A."/>
            <person name="Ferrarezi J.A."/>
            <person name="Labate C.A."/>
        </authorList>
    </citation>
    <scope>NUCLEOTIDE SEQUENCE</scope>
    <source>
        <strain evidence="1">MF-1</strain>
    </source>
</reference>
<protein>
    <submittedName>
        <fullName evidence="1">Uncharacterized protein</fullName>
    </submittedName>
</protein>
<comment type="caution">
    <text evidence="1">The sequence shown here is derived from an EMBL/GenBank/DDBJ whole genome shotgun (WGS) entry which is preliminary data.</text>
</comment>
<name>A0A9Q3JEB7_9BASI</name>
<dbReference type="AlphaFoldDB" id="A0A9Q3JEB7"/>
<dbReference type="EMBL" id="AVOT02069635">
    <property type="protein sequence ID" value="MBW0560486.1"/>
    <property type="molecule type" value="Genomic_DNA"/>
</dbReference>
<gene>
    <name evidence="1" type="ORF">O181_100201</name>
</gene>
<keyword evidence="2" id="KW-1185">Reference proteome</keyword>
<accession>A0A9Q3JEB7</accession>
<sequence>MNEAEVNPHLTDIMENELSTLLYDHKEAFSKDREPLGIVIGHGAEIILNIERPYPPLLRRLAHPESPKSREAFEFYIKELLALGVIQQVCHKEEVLITT</sequence>
<dbReference type="Proteomes" id="UP000765509">
    <property type="component" value="Unassembled WGS sequence"/>
</dbReference>
<proteinExistence type="predicted"/>